<evidence type="ECO:0000313" key="2">
    <source>
        <dbReference type="EMBL" id="KAL0574097.1"/>
    </source>
</evidence>
<organism evidence="2 3">
    <name type="scientific">Marasmius crinis-equi</name>
    <dbReference type="NCBI Taxonomy" id="585013"/>
    <lineage>
        <taxon>Eukaryota</taxon>
        <taxon>Fungi</taxon>
        <taxon>Dikarya</taxon>
        <taxon>Basidiomycota</taxon>
        <taxon>Agaricomycotina</taxon>
        <taxon>Agaricomycetes</taxon>
        <taxon>Agaricomycetidae</taxon>
        <taxon>Agaricales</taxon>
        <taxon>Marasmiineae</taxon>
        <taxon>Marasmiaceae</taxon>
        <taxon>Marasmius</taxon>
    </lineage>
</organism>
<sequence>MLWLSSLIKTVFPSEERTPTPTAQPNPGDSSPSFTTTGDTATDEEGLRANTPHGTHELRSQAQKSSNMTRGGRPKRPPELVAPSPGGSSATGRTPQSSGSKGSSKANQTVRQHRAPVMQGPPGVDSRRNEGDSRAQATNPVWDQRVTKTLQPYAPDKAKAPLDSSASRSREGRRKEASVSPSPQRENEPSLHQAYNDLNTEKQALVSDHRRLRVQFDHQSSELQHLKGNYEALQTLLTQRTKELQDAQTYLISTRSLSEADIIYLVDALNMEIFSAAASIFDTLCFDQFASTIASPSRLQELAEKQLSAVSRKNTMSWLVHRPSGDDLDIIMQSALRYLMVNECRDLIQSWSVDGGALNDDLDGVYRKIRRHNPQSVAGRWRAMTKTQTKCGGYDRLEKNTRSRMIEHIRALILQWEEELDKAAQAEVQRKIETKVRVVVDRAAQLDRVLGTDVIAEDWEVFGARSGDEFDWSCMEDAFAKPQGSGFGGSAANESTGMVICPTGLGLRRRVDEDSTNGEWQIMSKVKVLLDTAFVV</sequence>
<feature type="compositionally biased region" description="Basic and acidic residues" evidence="1">
    <location>
        <begin position="168"/>
        <end position="177"/>
    </location>
</feature>
<feature type="compositionally biased region" description="Polar residues" evidence="1">
    <location>
        <begin position="60"/>
        <end position="69"/>
    </location>
</feature>
<proteinExistence type="predicted"/>
<protein>
    <submittedName>
        <fullName evidence="2">Uncharacterized protein</fullName>
    </submittedName>
</protein>
<feature type="compositionally biased region" description="Polar residues" evidence="1">
    <location>
        <begin position="86"/>
        <end position="110"/>
    </location>
</feature>
<feature type="compositionally biased region" description="Polar residues" evidence="1">
    <location>
        <begin position="19"/>
        <end position="34"/>
    </location>
</feature>
<comment type="caution">
    <text evidence="2">The sequence shown here is derived from an EMBL/GenBank/DDBJ whole genome shotgun (WGS) entry which is preliminary data.</text>
</comment>
<feature type="region of interest" description="Disordered" evidence="1">
    <location>
        <begin position="1"/>
        <end position="190"/>
    </location>
</feature>
<evidence type="ECO:0000313" key="3">
    <source>
        <dbReference type="Proteomes" id="UP001465976"/>
    </source>
</evidence>
<gene>
    <name evidence="2" type="ORF">V5O48_007856</name>
</gene>
<dbReference type="Proteomes" id="UP001465976">
    <property type="component" value="Unassembled WGS sequence"/>
</dbReference>
<evidence type="ECO:0000256" key="1">
    <source>
        <dbReference type="SAM" id="MobiDB-lite"/>
    </source>
</evidence>
<accession>A0ABR3FFH1</accession>
<keyword evidence="3" id="KW-1185">Reference proteome</keyword>
<name>A0ABR3FFH1_9AGAR</name>
<dbReference type="EMBL" id="JBAHYK010000431">
    <property type="protein sequence ID" value="KAL0574097.1"/>
    <property type="molecule type" value="Genomic_DNA"/>
</dbReference>
<reference evidence="2 3" key="1">
    <citation type="submission" date="2024-02" db="EMBL/GenBank/DDBJ databases">
        <title>A draft genome for the cacao thread blight pathogen Marasmius crinis-equi.</title>
        <authorList>
            <person name="Cohen S.P."/>
            <person name="Baruah I.K."/>
            <person name="Amoako-Attah I."/>
            <person name="Bukari Y."/>
            <person name="Meinhardt L.W."/>
            <person name="Bailey B.A."/>
        </authorList>
    </citation>
    <scope>NUCLEOTIDE SEQUENCE [LARGE SCALE GENOMIC DNA]</scope>
    <source>
        <strain evidence="2 3">GH-76</strain>
    </source>
</reference>